<feature type="compositionally biased region" description="Basic and acidic residues" evidence="3">
    <location>
        <begin position="644"/>
        <end position="653"/>
    </location>
</feature>
<dbReference type="GO" id="GO:0030686">
    <property type="term" value="C:90S preribosome"/>
    <property type="evidence" value="ECO:0007669"/>
    <property type="project" value="TreeGrafter"/>
</dbReference>
<feature type="region of interest" description="Disordered" evidence="3">
    <location>
        <begin position="1"/>
        <end position="34"/>
    </location>
</feature>
<feature type="region of interest" description="Disordered" evidence="3">
    <location>
        <begin position="425"/>
        <end position="450"/>
    </location>
</feature>
<reference evidence="5 6" key="1">
    <citation type="submission" date="2024-03" db="EMBL/GenBank/DDBJ databases">
        <title>Adaptation during the transition from Ophiocordyceps entomopathogen to insect associate is accompanied by gene loss and intensified selection.</title>
        <authorList>
            <person name="Ward C.M."/>
            <person name="Onetto C.A."/>
            <person name="Borneman A.R."/>
        </authorList>
    </citation>
    <scope>NUCLEOTIDE SEQUENCE [LARGE SCALE GENOMIC DNA]</scope>
    <source>
        <strain evidence="5">AWRI1</strain>
        <tissue evidence="5">Single Adult Female</tissue>
    </source>
</reference>
<dbReference type="InterPro" id="IPR018034">
    <property type="entry name" value="Kri1"/>
</dbReference>
<evidence type="ECO:0000256" key="3">
    <source>
        <dbReference type="SAM" id="MobiDB-lite"/>
    </source>
</evidence>
<feature type="domain" description="Kri1-like C-terminal" evidence="4">
    <location>
        <begin position="469"/>
        <end position="556"/>
    </location>
</feature>
<proteinExistence type="inferred from homology"/>
<evidence type="ECO:0000313" key="6">
    <source>
        <dbReference type="Proteomes" id="UP001367676"/>
    </source>
</evidence>
<dbReference type="EMBL" id="JBBCAQ010000036">
    <property type="protein sequence ID" value="KAK7575657.1"/>
    <property type="molecule type" value="Genomic_DNA"/>
</dbReference>
<evidence type="ECO:0000313" key="5">
    <source>
        <dbReference type="EMBL" id="KAK7575657.1"/>
    </source>
</evidence>
<feature type="compositionally biased region" description="Acidic residues" evidence="3">
    <location>
        <begin position="12"/>
        <end position="28"/>
    </location>
</feature>
<evidence type="ECO:0000259" key="4">
    <source>
        <dbReference type="Pfam" id="PF12936"/>
    </source>
</evidence>
<feature type="compositionally biased region" description="Basic and acidic residues" evidence="3">
    <location>
        <begin position="606"/>
        <end position="618"/>
    </location>
</feature>
<dbReference type="Proteomes" id="UP001367676">
    <property type="component" value="Unassembled WGS sequence"/>
</dbReference>
<feature type="compositionally biased region" description="Basic residues" evidence="3">
    <location>
        <begin position="432"/>
        <end position="450"/>
    </location>
</feature>
<dbReference type="GO" id="GO:0000447">
    <property type="term" value="P:endonucleolytic cleavage in ITS1 to separate SSU-rRNA from 5.8S rRNA and LSU-rRNA from tricistronic rRNA transcript (SSU-rRNA, 5.8S rRNA, LSU-rRNA)"/>
    <property type="evidence" value="ECO:0007669"/>
    <property type="project" value="TreeGrafter"/>
</dbReference>
<protein>
    <recommendedName>
        <fullName evidence="2">Protein KRI1 homolog</fullName>
    </recommendedName>
</protein>
<keyword evidence="6" id="KW-1185">Reference proteome</keyword>
<evidence type="ECO:0000256" key="1">
    <source>
        <dbReference type="ARBA" id="ARBA00007473"/>
    </source>
</evidence>
<dbReference type="InterPro" id="IPR024626">
    <property type="entry name" value="Kri1-like_C"/>
</dbReference>
<comment type="caution">
    <text evidence="5">The sequence shown here is derived from an EMBL/GenBank/DDBJ whole genome shotgun (WGS) entry which is preliminary data.</text>
</comment>
<dbReference type="PANTHER" id="PTHR14490">
    <property type="entry name" value="ZINC FINGER, ZZ TYPE"/>
    <property type="match status" value="1"/>
</dbReference>
<accession>A0AAN9XYV9</accession>
<feature type="region of interest" description="Disordered" evidence="3">
    <location>
        <begin position="564"/>
        <end position="707"/>
    </location>
</feature>
<comment type="similarity">
    <text evidence="1">Belongs to the KRI1 family.</text>
</comment>
<dbReference type="Pfam" id="PF05178">
    <property type="entry name" value="Kri1"/>
    <property type="match status" value="1"/>
</dbReference>
<feature type="compositionally biased region" description="Polar residues" evidence="3">
    <location>
        <begin position="619"/>
        <end position="636"/>
    </location>
</feature>
<feature type="compositionally biased region" description="Basic residues" evidence="3">
    <location>
        <begin position="277"/>
        <end position="290"/>
    </location>
</feature>
<sequence length="707" mass="83413">MSVTTDKKDLSSEESSEESSSSEEEDETGKEWTEEIEKTFLKTLSSLKSKDPKIYDSQVKFFDENSAIIVGQKSGEKTKKEQPMYLRDYERKLILEKGAVISDDEEEDNLKRKTDESHTYVEEQRELKESFKKFLHSDSESNDDENDCAGFLKVKTKTVIDRKREEEEYVEWLKGQKSELADKETENELKPLRSYWTDPKLEEGEQFLRDYILNKRYLEPGQESNENEDELSFSEEERVLEECEEYEHQYNFRFEEPDKDFIKTYPRNIENSLRRKDEKRKRKREEKKKRREELLLKKQQEVKQLKKQKKTEMLERIKKLKEITGNPQVGFDDNDLEKDFSPNEYDRKMNELFSEEFYAGEDIDEKPVFSDASCEYEYEGDDDDVPIPEESNFPDEEIKAEELTNDDAADDYAAIEDTDFNMDCDYDPRQSRASKLKKQTRSARRKGHKKTKFAEVISKKKPVFNPADKNFQQYVDEYYGLDFEDVIGDMPCRFKYRKVTPNSFGLSIEEILAADDKDLNKWCSMQKIDTIRPDQQEKFDLKIYSRKSNDVRLKKKYLPSLYADNENNEDASEIPSQSSQSNTNQKKNNAPSSNNNLSNKKKPKSFHRDNTNRNDKSSPSKTAQKNKANNSENHQLNNKKRKRFQNDDSNRSDKFKKRKFSQFGNNEFKPKSSENAAETGLSDERLKAYGINPKKYKNKLKYGANKR</sequence>
<dbReference type="Pfam" id="PF12936">
    <property type="entry name" value="Kri1_C"/>
    <property type="match status" value="1"/>
</dbReference>
<organism evidence="5 6">
    <name type="scientific">Parthenolecanium corni</name>
    <dbReference type="NCBI Taxonomy" id="536013"/>
    <lineage>
        <taxon>Eukaryota</taxon>
        <taxon>Metazoa</taxon>
        <taxon>Ecdysozoa</taxon>
        <taxon>Arthropoda</taxon>
        <taxon>Hexapoda</taxon>
        <taxon>Insecta</taxon>
        <taxon>Pterygota</taxon>
        <taxon>Neoptera</taxon>
        <taxon>Paraneoptera</taxon>
        <taxon>Hemiptera</taxon>
        <taxon>Sternorrhyncha</taxon>
        <taxon>Coccoidea</taxon>
        <taxon>Coccidae</taxon>
        <taxon>Parthenolecanium</taxon>
    </lineage>
</organism>
<dbReference type="PANTHER" id="PTHR14490:SF5">
    <property type="entry name" value="PROTEIN KRI1 HOMOLOG"/>
    <property type="match status" value="1"/>
</dbReference>
<feature type="region of interest" description="Disordered" evidence="3">
    <location>
        <begin position="272"/>
        <end position="292"/>
    </location>
</feature>
<dbReference type="AlphaFoldDB" id="A0AAN9XYV9"/>
<evidence type="ECO:0000256" key="2">
    <source>
        <dbReference type="ARBA" id="ARBA00017294"/>
    </source>
</evidence>
<feature type="compositionally biased region" description="Basic and acidic residues" evidence="3">
    <location>
        <begin position="1"/>
        <end position="11"/>
    </location>
</feature>
<dbReference type="GO" id="GO:0005730">
    <property type="term" value="C:nucleolus"/>
    <property type="evidence" value="ECO:0007669"/>
    <property type="project" value="TreeGrafter"/>
</dbReference>
<feature type="compositionally biased region" description="Low complexity" evidence="3">
    <location>
        <begin position="576"/>
        <end position="598"/>
    </location>
</feature>
<gene>
    <name evidence="5" type="ORF">V9T40_011943</name>
</gene>
<feature type="compositionally biased region" description="Basic residues" evidence="3">
    <location>
        <begin position="694"/>
        <end position="707"/>
    </location>
</feature>
<name>A0AAN9XYV9_9HEMI</name>